<dbReference type="Pfam" id="PF01022">
    <property type="entry name" value="HTH_5"/>
    <property type="match status" value="1"/>
</dbReference>
<evidence type="ECO:0000256" key="2">
    <source>
        <dbReference type="ARBA" id="ARBA00023125"/>
    </source>
</evidence>
<dbReference type="STRING" id="266117.Rxyl_2928"/>
<dbReference type="eggNOG" id="COG0640">
    <property type="taxonomic scope" value="Bacteria"/>
</dbReference>
<dbReference type="GO" id="GO:0003677">
    <property type="term" value="F:DNA binding"/>
    <property type="evidence" value="ECO:0007669"/>
    <property type="project" value="UniProtKB-KW"/>
</dbReference>
<dbReference type="NCBIfam" id="NF033788">
    <property type="entry name" value="HTH_metalloreg"/>
    <property type="match status" value="1"/>
</dbReference>
<dbReference type="InterPro" id="IPR051011">
    <property type="entry name" value="Metal_resp_trans_reg"/>
</dbReference>
<evidence type="ECO:0000313" key="6">
    <source>
        <dbReference type="Proteomes" id="UP000006637"/>
    </source>
</evidence>
<dbReference type="SUPFAM" id="SSF46785">
    <property type="entry name" value="Winged helix' DNA-binding domain"/>
    <property type="match status" value="1"/>
</dbReference>
<feature type="domain" description="HTH arsR-type" evidence="4">
    <location>
        <begin position="18"/>
        <end position="113"/>
    </location>
</feature>
<dbReference type="HOGENOM" id="CLU_097806_5_3_11"/>
<dbReference type="PANTHER" id="PTHR43132">
    <property type="entry name" value="ARSENICAL RESISTANCE OPERON REPRESSOR ARSR-RELATED"/>
    <property type="match status" value="1"/>
</dbReference>
<dbReference type="EMBL" id="CP000386">
    <property type="protein sequence ID" value="ABG05838.1"/>
    <property type="molecule type" value="Genomic_DNA"/>
</dbReference>
<dbReference type="AlphaFoldDB" id="Q1ARZ0"/>
<gene>
    <name evidence="5" type="ordered locus">Rxyl_2928</name>
</gene>
<sequence length="130" mass="14718">MQGMTNPPGLPADLQVGRENAELCLLARFFNGFSNSTRLSILLLLARRGEMRVGELVSELGAPQPRVSDHLRCLSWCGYVKVRRSGRNAYYSLADERVLEVLRLGWELLQENMERVRSCERMGGGDGRRH</sequence>
<organism evidence="5 6">
    <name type="scientific">Rubrobacter xylanophilus (strain DSM 9941 / JCM 11954 / NBRC 16129 / PRD-1)</name>
    <dbReference type="NCBI Taxonomy" id="266117"/>
    <lineage>
        <taxon>Bacteria</taxon>
        <taxon>Bacillati</taxon>
        <taxon>Actinomycetota</taxon>
        <taxon>Rubrobacteria</taxon>
        <taxon>Rubrobacterales</taxon>
        <taxon>Rubrobacteraceae</taxon>
        <taxon>Rubrobacter</taxon>
    </lineage>
</organism>
<accession>Q1ARZ0</accession>
<dbReference type="PRINTS" id="PR00778">
    <property type="entry name" value="HTHARSR"/>
</dbReference>
<dbReference type="InterPro" id="IPR001845">
    <property type="entry name" value="HTH_ArsR_DNA-bd_dom"/>
</dbReference>
<dbReference type="PhylomeDB" id="Q1ARZ0"/>
<dbReference type="InterPro" id="IPR036390">
    <property type="entry name" value="WH_DNA-bd_sf"/>
</dbReference>
<keyword evidence="2" id="KW-0238">DNA-binding</keyword>
<evidence type="ECO:0000256" key="1">
    <source>
        <dbReference type="ARBA" id="ARBA00023015"/>
    </source>
</evidence>
<dbReference type="Proteomes" id="UP000006637">
    <property type="component" value="Chromosome"/>
</dbReference>
<proteinExistence type="predicted"/>
<dbReference type="CDD" id="cd00090">
    <property type="entry name" value="HTH_ARSR"/>
    <property type="match status" value="1"/>
</dbReference>
<dbReference type="KEGG" id="rxy:Rxyl_2928"/>
<keyword evidence="3" id="KW-0804">Transcription</keyword>
<dbReference type="PROSITE" id="PS50987">
    <property type="entry name" value="HTH_ARSR_2"/>
    <property type="match status" value="1"/>
</dbReference>
<dbReference type="GO" id="GO:0003700">
    <property type="term" value="F:DNA-binding transcription factor activity"/>
    <property type="evidence" value="ECO:0007669"/>
    <property type="project" value="InterPro"/>
</dbReference>
<evidence type="ECO:0000313" key="5">
    <source>
        <dbReference type="EMBL" id="ABG05838.1"/>
    </source>
</evidence>
<dbReference type="PANTHER" id="PTHR43132:SF2">
    <property type="entry name" value="ARSENICAL RESISTANCE OPERON REPRESSOR ARSR-RELATED"/>
    <property type="match status" value="1"/>
</dbReference>
<keyword evidence="6" id="KW-1185">Reference proteome</keyword>
<name>Q1ARZ0_RUBXD</name>
<dbReference type="SMART" id="SM00418">
    <property type="entry name" value="HTH_ARSR"/>
    <property type="match status" value="1"/>
</dbReference>
<evidence type="ECO:0000259" key="4">
    <source>
        <dbReference type="PROSITE" id="PS50987"/>
    </source>
</evidence>
<dbReference type="InterPro" id="IPR011991">
    <property type="entry name" value="ArsR-like_HTH"/>
</dbReference>
<keyword evidence="1" id="KW-0805">Transcription regulation</keyword>
<dbReference type="Gene3D" id="1.10.10.10">
    <property type="entry name" value="Winged helix-like DNA-binding domain superfamily/Winged helix DNA-binding domain"/>
    <property type="match status" value="1"/>
</dbReference>
<dbReference type="InterPro" id="IPR036388">
    <property type="entry name" value="WH-like_DNA-bd_sf"/>
</dbReference>
<protein>
    <submittedName>
        <fullName evidence="5">Transcriptional regulator, TrmB</fullName>
    </submittedName>
</protein>
<evidence type="ECO:0000256" key="3">
    <source>
        <dbReference type="ARBA" id="ARBA00023163"/>
    </source>
</evidence>
<reference evidence="5 6" key="1">
    <citation type="submission" date="2006-06" db="EMBL/GenBank/DDBJ databases">
        <title>Complete sequence of Rubrobacter xylanophilus DSM 9941.</title>
        <authorList>
            <consortium name="US DOE Joint Genome Institute"/>
            <person name="Copeland A."/>
            <person name="Lucas S."/>
            <person name="Lapidus A."/>
            <person name="Barry K."/>
            <person name="Detter J.C."/>
            <person name="Glavina del Rio T."/>
            <person name="Hammon N."/>
            <person name="Israni S."/>
            <person name="Dalin E."/>
            <person name="Tice H."/>
            <person name="Pitluck S."/>
            <person name="Munk A.C."/>
            <person name="Brettin T."/>
            <person name="Bruce D."/>
            <person name="Han C."/>
            <person name="Tapia R."/>
            <person name="Gilna P."/>
            <person name="Schmutz J."/>
            <person name="Larimer F."/>
            <person name="Land M."/>
            <person name="Hauser L."/>
            <person name="Kyrpides N."/>
            <person name="Lykidis A."/>
            <person name="da Costa M.S."/>
            <person name="Rainey F.A."/>
            <person name="Empadinhas N."/>
            <person name="Jolivet E."/>
            <person name="Battista J.R."/>
            <person name="Richardson P."/>
        </authorList>
    </citation>
    <scope>NUCLEOTIDE SEQUENCE [LARGE SCALE GENOMIC DNA]</scope>
    <source>
        <strain evidence="6">DSM 9941 / NBRC 16129 / PRD-1</strain>
    </source>
</reference>